<dbReference type="eggNOG" id="COG3039">
    <property type="taxonomic scope" value="Bacteria"/>
</dbReference>
<dbReference type="HOGENOM" id="CLU_028885_2_0_0"/>
<name>L0DBX8_SINAD</name>
<feature type="domain" description="Transposase InsH N-terminal" evidence="1">
    <location>
        <begin position="47"/>
        <end position="117"/>
    </location>
</feature>
<dbReference type="KEGG" id="saci:Sinac_2552"/>
<keyword evidence="4" id="KW-1185">Reference proteome</keyword>
<sequence>MITIRDHQTGDLFDPWDHLGGKRRQLLERSWASVFRDYLLEHLPVGELITRFSRQLGRPTKDLHMVLGALILQQLHDLTDAATVEAVAFNITWQYALDIRAESDAYLCERTLRNYRQWLIEKGLDQVLFRSLTDQLIKAVGTDTSKQRLDSTAIQSAMRGLTRLGIIVESISKFLRELRRFHPALHAQVDPDLVRKYVDREGNACFASTKPSESKRRLPEAATDLLALVTQLRGTTALELPSFLILDRVLSEQCEVKNDPEAGPQVRVKEPNEMPCGNVLSPADPDASYNAHRGVGFLVQIMETYSDVEDDPTGTAPPPPPDLITHVAVGPMNVHDGSSLEPALADTDARTIKPEVVLADSHYGSNENLEKAKHQGVDLVSPSMPPKGSKQEKLTLEDFELDEHGLVVRCPQGHVPITTSASADKLQVCFEEATCAACPFHKSCCASAVGRKESRYQYTYDRVRQRLRRLHNHSDEFKERYRWRSGIEGTMSRFKYQMRMASLRIRGRAAVSYASFLRALGLNIHRVAAYKAALE</sequence>
<dbReference type="AlphaFoldDB" id="L0DBX8"/>
<reference evidence="3 4" key="1">
    <citation type="submission" date="2012-02" db="EMBL/GenBank/DDBJ databases">
        <title>Complete sequence of chromosome of Singulisphaera acidiphila DSM 18658.</title>
        <authorList>
            <consortium name="US DOE Joint Genome Institute (JGI-PGF)"/>
            <person name="Lucas S."/>
            <person name="Copeland A."/>
            <person name="Lapidus A."/>
            <person name="Glavina del Rio T."/>
            <person name="Dalin E."/>
            <person name="Tice H."/>
            <person name="Bruce D."/>
            <person name="Goodwin L."/>
            <person name="Pitluck S."/>
            <person name="Peters L."/>
            <person name="Ovchinnikova G."/>
            <person name="Chertkov O."/>
            <person name="Kyrpides N."/>
            <person name="Mavromatis K."/>
            <person name="Ivanova N."/>
            <person name="Brettin T."/>
            <person name="Detter J.C."/>
            <person name="Han C."/>
            <person name="Larimer F."/>
            <person name="Land M."/>
            <person name="Hauser L."/>
            <person name="Markowitz V."/>
            <person name="Cheng J.-F."/>
            <person name="Hugenholtz P."/>
            <person name="Woyke T."/>
            <person name="Wu D."/>
            <person name="Tindall B."/>
            <person name="Pomrenke H."/>
            <person name="Brambilla E."/>
            <person name="Klenk H.-P."/>
            <person name="Eisen J.A."/>
        </authorList>
    </citation>
    <scope>NUCLEOTIDE SEQUENCE [LARGE SCALE GENOMIC DNA]</scope>
    <source>
        <strain evidence="4">ATCC BAA-1392 / DSM 18658 / VKM B-2454 / MOB10</strain>
    </source>
</reference>
<gene>
    <name evidence="3" type="ordered locus">Sinac_2552</name>
</gene>
<evidence type="ECO:0000259" key="1">
    <source>
        <dbReference type="Pfam" id="PF05598"/>
    </source>
</evidence>
<accession>L0DBX8</accession>
<dbReference type="PANTHER" id="PTHR33408">
    <property type="entry name" value="TRANSPOSASE"/>
    <property type="match status" value="1"/>
</dbReference>
<dbReference type="STRING" id="886293.Sinac_2552"/>
<protein>
    <submittedName>
        <fullName evidence="3">Transposase family protein</fullName>
    </submittedName>
</protein>
<dbReference type="Pfam" id="PF05598">
    <property type="entry name" value="DUF772"/>
    <property type="match status" value="1"/>
</dbReference>
<dbReference type="InterPro" id="IPR025668">
    <property type="entry name" value="Tnp_DDE_dom"/>
</dbReference>
<dbReference type="Proteomes" id="UP000010798">
    <property type="component" value="Chromosome"/>
</dbReference>
<dbReference type="EMBL" id="CP003364">
    <property type="protein sequence ID" value="AGA26859.1"/>
    <property type="molecule type" value="Genomic_DNA"/>
</dbReference>
<evidence type="ECO:0000259" key="2">
    <source>
        <dbReference type="Pfam" id="PF13751"/>
    </source>
</evidence>
<dbReference type="RefSeq" id="WP_015246011.1">
    <property type="nucleotide sequence ID" value="NC_019892.1"/>
</dbReference>
<evidence type="ECO:0000313" key="4">
    <source>
        <dbReference type="Proteomes" id="UP000010798"/>
    </source>
</evidence>
<proteinExistence type="predicted"/>
<dbReference type="PANTHER" id="PTHR33408:SF2">
    <property type="entry name" value="TRANSPOSASE DDE DOMAIN-CONTAINING PROTEIN"/>
    <property type="match status" value="1"/>
</dbReference>
<dbReference type="Pfam" id="PF13751">
    <property type="entry name" value="DDE_Tnp_1_6"/>
    <property type="match status" value="1"/>
</dbReference>
<dbReference type="InterPro" id="IPR008490">
    <property type="entry name" value="Transposase_InsH_N"/>
</dbReference>
<organism evidence="3 4">
    <name type="scientific">Singulisphaera acidiphila (strain ATCC BAA-1392 / DSM 18658 / VKM B-2454 / MOB10)</name>
    <dbReference type="NCBI Taxonomy" id="886293"/>
    <lineage>
        <taxon>Bacteria</taxon>
        <taxon>Pseudomonadati</taxon>
        <taxon>Planctomycetota</taxon>
        <taxon>Planctomycetia</taxon>
        <taxon>Isosphaerales</taxon>
        <taxon>Isosphaeraceae</taxon>
        <taxon>Singulisphaera</taxon>
    </lineage>
</organism>
<evidence type="ECO:0000313" key="3">
    <source>
        <dbReference type="EMBL" id="AGA26859.1"/>
    </source>
</evidence>
<feature type="domain" description="Transposase DDE" evidence="2">
    <location>
        <begin position="410"/>
        <end position="527"/>
    </location>
</feature>